<accession>G5H6T8</accession>
<dbReference type="Gene3D" id="2.40.160.60">
    <property type="entry name" value="Outer membrane protein transport protein (OMPP1/FadL/TodX)"/>
    <property type="match status" value="1"/>
</dbReference>
<evidence type="ECO:0000313" key="3">
    <source>
        <dbReference type="Proteomes" id="UP000006008"/>
    </source>
</evidence>
<evidence type="ECO:0000313" key="2">
    <source>
        <dbReference type="EMBL" id="EHB92935.1"/>
    </source>
</evidence>
<dbReference type="OrthoDB" id="1491239at2"/>
<dbReference type="STRING" id="742725.HMPREF9450_00648"/>
<feature type="signal peptide" evidence="1">
    <location>
        <begin position="1"/>
        <end position="24"/>
    </location>
</feature>
<sequence length="451" mass="51319">MRNRNRLLGAIGALLLILPASAFAQGSSLSAFSPYTFYGLGDFSVQGPAFLRSMGGIGVAYANGRRMNYLNPASYSAVNPRSVLFNVGGEMYNIYAKTADSKTSYNTFNVRDVSMQIPLAKRLGFGFSMTPLSDVGYRVKMTEMDPFMLANVGNIVYDYEGEGNTTQFKFGLGWSPFKRFSFGADVIYYHGVITRNFNTIISPMIEEKPQRSMLGTQRETYSQAGVTLGIQYDFILNDNRSFTFGATFRPRVNLRPETTRTIVAKDVFIDTVDYKISRSDYYLPSTFTAGLYYQTRKVGMGLDYTFEKWKGINQSDLIDGIRYRNNNFIKVGMQFTPNAQDVRRYFNRCTYRVGFRYNSYYMNINDHNIDDKAITLGFGFPIRQGLSCINVGFDFGQRGMTASGIYTVPPSEPGGLTSQRAYQMVRERYFRVSVELTLFGEDYWFLKQKYQ</sequence>
<comment type="caution">
    <text evidence="2">The sequence shown here is derived from an EMBL/GenBank/DDBJ whole genome shotgun (WGS) entry which is preliminary data.</text>
</comment>
<dbReference type="RefSeq" id="WP_009133454.1">
    <property type="nucleotide sequence ID" value="NZ_CP102250.1"/>
</dbReference>
<protein>
    <recommendedName>
        <fullName evidence="4">DUF5723 domain-containing protein</fullName>
    </recommendedName>
</protein>
<dbReference type="eggNOG" id="COG2067">
    <property type="taxonomic scope" value="Bacteria"/>
</dbReference>
<evidence type="ECO:0008006" key="4">
    <source>
        <dbReference type="Google" id="ProtNLM"/>
    </source>
</evidence>
<feature type="chain" id="PRO_5003477897" description="DUF5723 domain-containing protein" evidence="1">
    <location>
        <begin position="25"/>
        <end position="451"/>
    </location>
</feature>
<evidence type="ECO:0000256" key="1">
    <source>
        <dbReference type="SAM" id="SignalP"/>
    </source>
</evidence>
<name>G5H6T8_9BACT</name>
<reference evidence="2 3" key="1">
    <citation type="submission" date="2011-08" db="EMBL/GenBank/DDBJ databases">
        <title>The Genome Sequence of Alistipes indistinctus YIT 12060.</title>
        <authorList>
            <consortium name="The Broad Institute Genome Sequencing Platform"/>
            <person name="Earl A."/>
            <person name="Ward D."/>
            <person name="Feldgarden M."/>
            <person name="Gevers D."/>
            <person name="Morotomi M."/>
            <person name="Young S.K."/>
            <person name="Zeng Q."/>
            <person name="Gargeya S."/>
            <person name="Fitzgerald M."/>
            <person name="Haas B."/>
            <person name="Abouelleil A."/>
            <person name="Alvarado L."/>
            <person name="Arachchi H.M."/>
            <person name="Berlin A."/>
            <person name="Brown A."/>
            <person name="Chapman S.B."/>
            <person name="Chen Z."/>
            <person name="Dunbar C."/>
            <person name="Freedman E."/>
            <person name="Gearin G."/>
            <person name="Gellesch M."/>
            <person name="Goldberg J."/>
            <person name="Griggs A."/>
            <person name="Gujja S."/>
            <person name="Heiman D."/>
            <person name="Howarth C."/>
            <person name="Larson L."/>
            <person name="Lui A."/>
            <person name="MacDonald P.J.P."/>
            <person name="Montmayeur A."/>
            <person name="Murphy C."/>
            <person name="Neiman D."/>
            <person name="Pearson M."/>
            <person name="Priest M."/>
            <person name="Roberts A."/>
            <person name="Saif S."/>
            <person name="Shea T."/>
            <person name="Shenoy N."/>
            <person name="Sisk P."/>
            <person name="Stolte C."/>
            <person name="Sykes S."/>
            <person name="Wortman J."/>
            <person name="Nusbaum C."/>
            <person name="Birren B."/>
        </authorList>
    </citation>
    <scope>NUCLEOTIDE SEQUENCE [LARGE SCALE GENOMIC DNA]</scope>
    <source>
        <strain evidence="2 3">YIT 12060</strain>
    </source>
</reference>
<keyword evidence="1" id="KW-0732">Signal</keyword>
<dbReference type="GeneID" id="92816339"/>
<proteinExistence type="predicted"/>
<gene>
    <name evidence="2" type="ORF">HMPREF9450_00648</name>
</gene>
<keyword evidence="3" id="KW-1185">Reference proteome</keyword>
<dbReference type="EMBL" id="ADLD01000008">
    <property type="protein sequence ID" value="EHB92935.1"/>
    <property type="molecule type" value="Genomic_DNA"/>
</dbReference>
<dbReference type="PATRIC" id="fig|742725.3.peg.703"/>
<organism evidence="2 3">
    <name type="scientific">Alistipes indistinctus YIT 12060</name>
    <dbReference type="NCBI Taxonomy" id="742725"/>
    <lineage>
        <taxon>Bacteria</taxon>
        <taxon>Pseudomonadati</taxon>
        <taxon>Bacteroidota</taxon>
        <taxon>Bacteroidia</taxon>
        <taxon>Bacteroidales</taxon>
        <taxon>Rikenellaceae</taxon>
        <taxon>Alistipes</taxon>
    </lineage>
</organism>
<dbReference type="SUPFAM" id="SSF56935">
    <property type="entry name" value="Porins"/>
    <property type="match status" value="1"/>
</dbReference>
<dbReference type="Proteomes" id="UP000006008">
    <property type="component" value="Unassembled WGS sequence"/>
</dbReference>
<dbReference type="HOGENOM" id="CLU_047829_0_0_10"/>
<dbReference type="AlphaFoldDB" id="G5H6T8"/>